<dbReference type="AlphaFoldDB" id="A0A1G2A806"/>
<accession>A0A1G2A806</accession>
<feature type="domain" description="HEPN" evidence="2">
    <location>
        <begin position="8"/>
        <end position="80"/>
    </location>
</feature>
<dbReference type="Proteomes" id="UP000178315">
    <property type="component" value="Unassembled WGS sequence"/>
</dbReference>
<comment type="similarity">
    <text evidence="1">Belongs to the UPF0332 family.</text>
</comment>
<comment type="caution">
    <text evidence="3">The sequence shown here is derived from an EMBL/GenBank/DDBJ whole genome shotgun (WGS) entry which is preliminary data.</text>
</comment>
<protein>
    <recommendedName>
        <fullName evidence="2">HEPN domain-containing protein</fullName>
    </recommendedName>
</protein>
<reference evidence="3 4" key="1">
    <citation type="journal article" date="2016" name="Nat. Commun.">
        <title>Thousands of microbial genomes shed light on interconnected biogeochemical processes in an aquifer system.</title>
        <authorList>
            <person name="Anantharaman K."/>
            <person name="Brown C.T."/>
            <person name="Hug L.A."/>
            <person name="Sharon I."/>
            <person name="Castelle C.J."/>
            <person name="Probst A.J."/>
            <person name="Thomas B.C."/>
            <person name="Singh A."/>
            <person name="Wilkins M.J."/>
            <person name="Karaoz U."/>
            <person name="Brodie E.L."/>
            <person name="Williams K.H."/>
            <person name="Hubbard S.S."/>
            <person name="Banfield J.F."/>
        </authorList>
    </citation>
    <scope>NUCLEOTIDE SEQUENCE [LARGE SCALE GENOMIC DNA]</scope>
</reference>
<dbReference type="PANTHER" id="PTHR36565:SF1">
    <property type="entry name" value="UPF0332 PROTEIN TM_1000"/>
    <property type="match status" value="1"/>
</dbReference>
<dbReference type="PANTHER" id="PTHR36565">
    <property type="entry name" value="UPF0332 PROTEIN TM_1000"/>
    <property type="match status" value="1"/>
</dbReference>
<evidence type="ECO:0000256" key="1">
    <source>
        <dbReference type="ARBA" id="ARBA00038248"/>
    </source>
</evidence>
<evidence type="ECO:0000313" key="4">
    <source>
        <dbReference type="Proteomes" id="UP000178315"/>
    </source>
</evidence>
<dbReference type="Pfam" id="PF05168">
    <property type="entry name" value="HEPN"/>
    <property type="match status" value="1"/>
</dbReference>
<dbReference type="InterPro" id="IPR052226">
    <property type="entry name" value="UPF0332_toxin"/>
</dbReference>
<dbReference type="Gene3D" id="1.20.120.330">
    <property type="entry name" value="Nucleotidyltransferases domain 2"/>
    <property type="match status" value="1"/>
</dbReference>
<sequence>MNLQEYKLLSEGYFAKTHDGVITLFSLKFIKTHKIDARYVRIFKEAERDRIDADYRFLEEFTKQDAESVHKKAEEFVKMADKFLSVKLKGRKRNSIDIRGMLW</sequence>
<gene>
    <name evidence="3" type="ORF">A3H61_01905</name>
</gene>
<proteinExistence type="inferred from homology"/>
<dbReference type="InterPro" id="IPR007842">
    <property type="entry name" value="HEPN_dom"/>
</dbReference>
<dbReference type="EMBL" id="MHJU01000018">
    <property type="protein sequence ID" value="OGY73033.1"/>
    <property type="molecule type" value="Genomic_DNA"/>
</dbReference>
<organism evidence="3 4">
    <name type="scientific">Candidatus Jacksonbacteria bacterium RIFCSPLOWO2_02_FULL_44_20</name>
    <dbReference type="NCBI Taxonomy" id="1798460"/>
    <lineage>
        <taxon>Bacteria</taxon>
        <taxon>Candidatus Jacksoniibacteriota</taxon>
    </lineage>
</organism>
<evidence type="ECO:0000313" key="3">
    <source>
        <dbReference type="EMBL" id="OGY73033.1"/>
    </source>
</evidence>
<name>A0A1G2A806_9BACT</name>
<evidence type="ECO:0000259" key="2">
    <source>
        <dbReference type="Pfam" id="PF05168"/>
    </source>
</evidence>